<evidence type="ECO:0000313" key="2">
    <source>
        <dbReference type="Proteomes" id="UP000051213"/>
    </source>
</evidence>
<dbReference type="EMBL" id="LICA01000014">
    <property type="protein sequence ID" value="KRO97158.1"/>
    <property type="molecule type" value="Genomic_DNA"/>
</dbReference>
<gene>
    <name evidence="1" type="ORF">ABS24_06065</name>
</gene>
<dbReference type="PIRSF" id="PIRSF007580">
    <property type="entry name" value="UCP07580"/>
    <property type="match status" value="1"/>
</dbReference>
<dbReference type="PANTHER" id="PTHR39456:SF1">
    <property type="entry name" value="METAL-DEPENDENT HYDROLASE"/>
    <property type="match status" value="1"/>
</dbReference>
<dbReference type="InterPro" id="IPR016516">
    <property type="entry name" value="UCP07580"/>
</dbReference>
<evidence type="ECO:0008006" key="3">
    <source>
        <dbReference type="Google" id="ProtNLM"/>
    </source>
</evidence>
<dbReference type="AlphaFoldDB" id="A0A0R2UCF7"/>
<dbReference type="Pfam" id="PF10118">
    <property type="entry name" value="Metal_hydrol"/>
    <property type="match status" value="1"/>
</dbReference>
<sequence>MKQESYTPAEISIQLRNKKHELTDSLGRDWYDNHPFKTAWFNAMSITFPLGEQSFIDSVRHYAVKITDPKLQREIRHFCGQEGIHRREHELYNETLCKERNYSLDYLEGRIARKIKESSTKLRPIQRLAVTAALEHITAILAERMLGEDVDAHGVIEAPMKELWTWHAAEEMEHKAVVFDVYRAVTKNKPNSEKMRKSSLRLATFFLMKDIVVGMIHMLRRDKKMWNLRVWIEGMQFLLGRQGLLRLSWPAYKEYFKEDFHPWQRDTRSLLENWEKGQLSPD</sequence>
<evidence type="ECO:0000313" key="1">
    <source>
        <dbReference type="EMBL" id="KRO97158.1"/>
    </source>
</evidence>
<comment type="caution">
    <text evidence="1">The sequence shown here is derived from an EMBL/GenBank/DDBJ whole genome shotgun (WGS) entry which is preliminary data.</text>
</comment>
<name>A0A0R2UCF7_9GAMM</name>
<dbReference type="PANTHER" id="PTHR39456">
    <property type="entry name" value="METAL-DEPENDENT HYDROLASE"/>
    <property type="match status" value="1"/>
</dbReference>
<dbReference type="Proteomes" id="UP000051213">
    <property type="component" value="Unassembled WGS sequence"/>
</dbReference>
<protein>
    <recommendedName>
        <fullName evidence="3">Metal-dependent hydrolase</fullName>
    </recommendedName>
</protein>
<reference evidence="1 2" key="1">
    <citation type="submission" date="2015-10" db="EMBL/GenBank/DDBJ databases">
        <title>Metagenome-Assembled Genomes uncover a global brackish microbiome.</title>
        <authorList>
            <person name="Hugerth L.W."/>
            <person name="Larsson J."/>
            <person name="Alneberg J."/>
            <person name="Lindh M.V."/>
            <person name="Legrand C."/>
            <person name="Pinhassi J."/>
            <person name="Andersson A.F."/>
        </authorList>
    </citation>
    <scope>NUCLEOTIDE SEQUENCE [LARGE SCALE GENOMIC DNA]</scope>
    <source>
        <strain evidence="1">BACL26 MAG-121220-bin70</strain>
    </source>
</reference>
<accession>A0A0R2UCF7</accession>
<proteinExistence type="predicted"/>
<organism evidence="1 2">
    <name type="scientific">SAR92 bacterium BACL26 MAG-121220-bin70</name>
    <dbReference type="NCBI Taxonomy" id="1655626"/>
    <lineage>
        <taxon>Bacteria</taxon>
        <taxon>Pseudomonadati</taxon>
        <taxon>Pseudomonadota</taxon>
        <taxon>Gammaproteobacteria</taxon>
        <taxon>Cellvibrionales</taxon>
        <taxon>Porticoccaceae</taxon>
        <taxon>SAR92 clade</taxon>
    </lineage>
</organism>